<dbReference type="EMBL" id="SGXT01000011">
    <property type="protein sequence ID" value="RZT63908.1"/>
    <property type="molecule type" value="Genomic_DNA"/>
</dbReference>
<dbReference type="InterPro" id="IPR010982">
    <property type="entry name" value="Lambda_DNA-bd_dom_sf"/>
</dbReference>
<reference evidence="2 3" key="1">
    <citation type="journal article" date="2015" name="Stand. Genomic Sci.">
        <title>Genomic Encyclopedia of Bacterial and Archaeal Type Strains, Phase III: the genomes of soil and plant-associated and newly described type strains.</title>
        <authorList>
            <person name="Whitman W.B."/>
            <person name="Woyke T."/>
            <person name="Klenk H.P."/>
            <person name="Zhou Y."/>
            <person name="Lilburn T.G."/>
            <person name="Beck B.J."/>
            <person name="De Vos P."/>
            <person name="Vandamme P."/>
            <person name="Eisen J.A."/>
            <person name="Garrity G."/>
            <person name="Hugenholtz P."/>
            <person name="Kyrpides N.C."/>
        </authorList>
    </citation>
    <scope>NUCLEOTIDE SEQUENCE [LARGE SCALE GENOMIC DNA]</scope>
    <source>
        <strain evidence="2 3">AC4r</strain>
    </source>
</reference>
<dbReference type="Pfam" id="PF01381">
    <property type="entry name" value="HTH_3"/>
    <property type="match status" value="1"/>
</dbReference>
<feature type="domain" description="HTH cro/C1-type" evidence="1">
    <location>
        <begin position="23"/>
        <end position="76"/>
    </location>
</feature>
<evidence type="ECO:0000313" key="2">
    <source>
        <dbReference type="EMBL" id="RZT63908.1"/>
    </source>
</evidence>
<dbReference type="AlphaFoldDB" id="A0A4Q7TV27"/>
<proteinExistence type="predicted"/>
<protein>
    <submittedName>
        <fullName evidence="2">Xre family transcriptional regulator</fullName>
    </submittedName>
</protein>
<dbReference type="Proteomes" id="UP000292408">
    <property type="component" value="Unassembled WGS sequence"/>
</dbReference>
<gene>
    <name evidence="2" type="ORF">EV140_0138</name>
</gene>
<dbReference type="SUPFAM" id="SSF47413">
    <property type="entry name" value="lambda repressor-like DNA-binding domains"/>
    <property type="match status" value="1"/>
</dbReference>
<dbReference type="SMART" id="SM00530">
    <property type="entry name" value="HTH_XRE"/>
    <property type="match status" value="1"/>
</dbReference>
<dbReference type="GO" id="GO:0003677">
    <property type="term" value="F:DNA binding"/>
    <property type="evidence" value="ECO:0007669"/>
    <property type="project" value="InterPro"/>
</dbReference>
<dbReference type="OrthoDB" id="6637137at2"/>
<evidence type="ECO:0000313" key="3">
    <source>
        <dbReference type="Proteomes" id="UP000292408"/>
    </source>
</evidence>
<organism evidence="2 3">
    <name type="scientific">Microcella alkaliphila</name>
    <dbReference type="NCBI Taxonomy" id="279828"/>
    <lineage>
        <taxon>Bacteria</taxon>
        <taxon>Bacillati</taxon>
        <taxon>Actinomycetota</taxon>
        <taxon>Actinomycetes</taxon>
        <taxon>Micrococcales</taxon>
        <taxon>Microbacteriaceae</taxon>
        <taxon>Microcella</taxon>
    </lineage>
</organism>
<keyword evidence="3" id="KW-1185">Reference proteome</keyword>
<name>A0A4Q7TV27_9MICO</name>
<dbReference type="RefSeq" id="WP_130280093.1">
    <property type="nucleotide sequence ID" value="NZ_SGXT01000011.1"/>
</dbReference>
<evidence type="ECO:0000259" key="1">
    <source>
        <dbReference type="PROSITE" id="PS50943"/>
    </source>
</evidence>
<sequence length="102" mass="11220">MANVRRPTPFAVQSAAAQIGAHVATWRKMQRLTAQQVAERAGVSRSSLSKVENGDPSVGFETILRISRALGILQQWEDALDPLATDLGRARAEERLPKRVRS</sequence>
<dbReference type="Gene3D" id="1.10.260.40">
    <property type="entry name" value="lambda repressor-like DNA-binding domains"/>
    <property type="match status" value="1"/>
</dbReference>
<comment type="caution">
    <text evidence="2">The sequence shown here is derived from an EMBL/GenBank/DDBJ whole genome shotgun (WGS) entry which is preliminary data.</text>
</comment>
<dbReference type="PROSITE" id="PS50943">
    <property type="entry name" value="HTH_CROC1"/>
    <property type="match status" value="1"/>
</dbReference>
<dbReference type="InterPro" id="IPR001387">
    <property type="entry name" value="Cro/C1-type_HTH"/>
</dbReference>
<accession>A0A4Q7TV27</accession>
<dbReference type="CDD" id="cd00093">
    <property type="entry name" value="HTH_XRE"/>
    <property type="match status" value="1"/>
</dbReference>